<name>A0A5J9VW85_9POAL</name>
<evidence type="ECO:0000313" key="1">
    <source>
        <dbReference type="EMBL" id="TVU40198.1"/>
    </source>
</evidence>
<dbReference type="AlphaFoldDB" id="A0A5J9VW85"/>
<dbReference type="Gramene" id="TVU40198">
    <property type="protein sequence ID" value="TVU40198"/>
    <property type="gene ID" value="EJB05_13649"/>
</dbReference>
<organism evidence="1 2">
    <name type="scientific">Eragrostis curvula</name>
    <name type="common">weeping love grass</name>
    <dbReference type="NCBI Taxonomy" id="38414"/>
    <lineage>
        <taxon>Eukaryota</taxon>
        <taxon>Viridiplantae</taxon>
        <taxon>Streptophyta</taxon>
        <taxon>Embryophyta</taxon>
        <taxon>Tracheophyta</taxon>
        <taxon>Spermatophyta</taxon>
        <taxon>Magnoliopsida</taxon>
        <taxon>Liliopsida</taxon>
        <taxon>Poales</taxon>
        <taxon>Poaceae</taxon>
        <taxon>PACMAD clade</taxon>
        <taxon>Chloridoideae</taxon>
        <taxon>Eragrostideae</taxon>
        <taxon>Eragrostidinae</taxon>
        <taxon>Eragrostis</taxon>
    </lineage>
</organism>
<keyword evidence="2" id="KW-1185">Reference proteome</keyword>
<reference evidence="1 2" key="1">
    <citation type="journal article" date="2019" name="Sci. Rep.">
        <title>A high-quality genome of Eragrostis curvula grass provides insights into Poaceae evolution and supports new strategies to enhance forage quality.</title>
        <authorList>
            <person name="Carballo J."/>
            <person name="Santos B.A.C.M."/>
            <person name="Zappacosta D."/>
            <person name="Garbus I."/>
            <person name="Selva J.P."/>
            <person name="Gallo C.A."/>
            <person name="Diaz A."/>
            <person name="Albertini E."/>
            <person name="Caccamo M."/>
            <person name="Echenique V."/>
        </authorList>
    </citation>
    <scope>NUCLEOTIDE SEQUENCE [LARGE SCALE GENOMIC DNA]</scope>
    <source>
        <strain evidence="2">cv. Victoria</strain>
        <tissue evidence="1">Leaf</tissue>
    </source>
</reference>
<protein>
    <submittedName>
        <fullName evidence="1">Uncharacterized protein</fullName>
    </submittedName>
</protein>
<evidence type="ECO:0000313" key="2">
    <source>
        <dbReference type="Proteomes" id="UP000324897"/>
    </source>
</evidence>
<proteinExistence type="predicted"/>
<comment type="caution">
    <text evidence="1">The sequence shown here is derived from an EMBL/GenBank/DDBJ whole genome shotgun (WGS) entry which is preliminary data.</text>
</comment>
<accession>A0A5J9VW85</accession>
<gene>
    <name evidence="1" type="ORF">EJB05_13649</name>
</gene>
<sequence>MVDHPLCIVSLLQCSQLFSVFVSLQSSDCFAAATVCSRSCSETNRLISSAAATVFAVISSAAATVNRLLRSEANRL</sequence>
<dbReference type="Proteomes" id="UP000324897">
    <property type="component" value="Chromosome 4"/>
</dbReference>
<dbReference type="EMBL" id="RWGY01000007">
    <property type="protein sequence ID" value="TVU40198.1"/>
    <property type="molecule type" value="Genomic_DNA"/>
</dbReference>